<reference evidence="12" key="1">
    <citation type="submission" date="2016-04" db="EMBL/GenBank/DDBJ databases">
        <authorList>
            <person name="Evans L.H."/>
            <person name="Alamgir A."/>
            <person name="Owens N."/>
            <person name="Weber N.D."/>
            <person name="Virtaneva K."/>
            <person name="Barbian K."/>
            <person name="Babar A."/>
            <person name="Rosenke K."/>
        </authorList>
    </citation>
    <scope>NUCLEOTIDE SEQUENCE</scope>
    <source>
        <strain evidence="12">86-1</strain>
    </source>
</reference>
<keyword evidence="2 10" id="KW-0813">Transport</keyword>
<keyword evidence="10" id="KW-0050">Antiport</keyword>
<dbReference type="Pfam" id="PF00999">
    <property type="entry name" value="Na_H_Exchanger"/>
    <property type="match status" value="1"/>
</dbReference>
<comment type="function">
    <text evidence="10">Na(+)/H(+) antiporter that extrudes sodium in exchange for external protons.</text>
</comment>
<evidence type="ECO:0000256" key="10">
    <source>
        <dbReference type="RuleBase" id="RU366002"/>
    </source>
</evidence>
<keyword evidence="3 10" id="KW-1003">Cell membrane</keyword>
<dbReference type="GO" id="GO:0015385">
    <property type="term" value="F:sodium:proton antiporter activity"/>
    <property type="evidence" value="ECO:0007669"/>
    <property type="project" value="InterPro"/>
</dbReference>
<feature type="transmembrane region" description="Helical" evidence="10">
    <location>
        <begin position="234"/>
        <end position="251"/>
    </location>
</feature>
<dbReference type="RefSeq" id="WP_296937966.1">
    <property type="nucleotide sequence ID" value="NZ_LT599032.1"/>
</dbReference>
<dbReference type="GO" id="GO:0005886">
    <property type="term" value="C:plasma membrane"/>
    <property type="evidence" value="ECO:0007669"/>
    <property type="project" value="UniProtKB-SubCell"/>
</dbReference>
<dbReference type="NCBIfam" id="TIGR00831">
    <property type="entry name" value="a_cpa1"/>
    <property type="match status" value="1"/>
</dbReference>
<comment type="similarity">
    <text evidence="10">Belongs to the monovalent cation:proton antiporter 1 (CPA1) transporter (TC 2.A.36) family.</text>
</comment>
<evidence type="ECO:0000256" key="8">
    <source>
        <dbReference type="ARBA" id="ARBA00023136"/>
    </source>
</evidence>
<feature type="transmembrane region" description="Helical" evidence="10">
    <location>
        <begin position="182"/>
        <end position="202"/>
    </location>
</feature>
<evidence type="ECO:0000259" key="11">
    <source>
        <dbReference type="Pfam" id="PF00999"/>
    </source>
</evidence>
<dbReference type="Gene3D" id="6.10.140.1330">
    <property type="match status" value="1"/>
</dbReference>
<feature type="transmembrane region" description="Helical" evidence="10">
    <location>
        <begin position="30"/>
        <end position="48"/>
    </location>
</feature>
<evidence type="ECO:0000256" key="1">
    <source>
        <dbReference type="ARBA" id="ARBA00004651"/>
    </source>
</evidence>
<protein>
    <recommendedName>
        <fullName evidence="11">Cation/H+ exchanger transmembrane domain-containing protein</fullName>
    </recommendedName>
</protein>
<feature type="transmembrane region" description="Helical" evidence="10">
    <location>
        <begin position="271"/>
        <end position="288"/>
    </location>
</feature>
<dbReference type="GO" id="GO:0051453">
    <property type="term" value="P:regulation of intracellular pH"/>
    <property type="evidence" value="ECO:0007669"/>
    <property type="project" value="TreeGrafter"/>
</dbReference>
<feature type="transmembrane region" description="Helical" evidence="10">
    <location>
        <begin position="300"/>
        <end position="321"/>
    </location>
</feature>
<gene>
    <name evidence="12" type="ORF">KL86DYS1_10181</name>
</gene>
<dbReference type="GO" id="GO:0098719">
    <property type="term" value="P:sodium ion import across plasma membrane"/>
    <property type="evidence" value="ECO:0007669"/>
    <property type="project" value="TreeGrafter"/>
</dbReference>
<evidence type="ECO:0000256" key="5">
    <source>
        <dbReference type="ARBA" id="ARBA00022989"/>
    </source>
</evidence>
<evidence type="ECO:0000256" key="3">
    <source>
        <dbReference type="ARBA" id="ARBA00022475"/>
    </source>
</evidence>
<dbReference type="PANTHER" id="PTHR10110:SF86">
    <property type="entry name" value="SODIUM_HYDROGEN EXCHANGER 7"/>
    <property type="match status" value="1"/>
</dbReference>
<evidence type="ECO:0000256" key="7">
    <source>
        <dbReference type="ARBA" id="ARBA00023065"/>
    </source>
</evidence>
<organism evidence="12">
    <name type="scientific">uncultured Dysgonomonas sp</name>
    <dbReference type="NCBI Taxonomy" id="206096"/>
    <lineage>
        <taxon>Bacteria</taxon>
        <taxon>Pseudomonadati</taxon>
        <taxon>Bacteroidota</taxon>
        <taxon>Bacteroidia</taxon>
        <taxon>Bacteroidales</taxon>
        <taxon>Dysgonomonadaceae</taxon>
        <taxon>Dysgonomonas</taxon>
        <taxon>environmental samples</taxon>
    </lineage>
</organism>
<dbReference type="InterPro" id="IPR006153">
    <property type="entry name" value="Cation/H_exchanger_TM"/>
</dbReference>
<keyword evidence="6 10" id="KW-0915">Sodium</keyword>
<evidence type="ECO:0000256" key="2">
    <source>
        <dbReference type="ARBA" id="ARBA00022448"/>
    </source>
</evidence>
<feature type="transmembrane region" description="Helical" evidence="10">
    <location>
        <begin position="400"/>
        <end position="423"/>
    </location>
</feature>
<sequence>MEYYHVILFLLAIAIAISVLAPRVKIPYPVLLMVAGIAVGFIPGFHYVPIDPDVVFLLFLPPLLYDAAVNMPFKDFKANFGTISMMAVTLVFISMIAIAIVARFLIPDISWPVAFVIGAILSPPDAIATSGITKSLSLSHRTNTILEGESLINDASALTAYRIALGVATGGIFSVWEAGLEFVVTILGGCLIGAIMAFLFGYTVSRVKLESTAIVSLNLMLPFVAYQFAEELNVSGVLAVVFMGVLIAGRVHKNKLLSEVTRGQSRSVWSIIIYLLSGLVFILIGLELPQVLREIPPSSVIPLVISAFAIFVIALLIRIIVVFRHKFKLDKLVSIVNSNAYETKISSRRAERIKHVKALTWKDALLIGWSGMRGIVSVATAIALPVTLDNGTIFPERNSIIFLTVLVVVLMLLIQGMGLPLLIKWLKIETGDEDMEQQKAESVPLK</sequence>
<keyword evidence="4 10" id="KW-0812">Transmembrane</keyword>
<dbReference type="GO" id="GO:0015386">
    <property type="term" value="F:potassium:proton antiporter activity"/>
    <property type="evidence" value="ECO:0007669"/>
    <property type="project" value="TreeGrafter"/>
</dbReference>
<feature type="domain" description="Cation/H+ exchanger transmembrane" evidence="11">
    <location>
        <begin position="12"/>
        <end position="425"/>
    </location>
</feature>
<feature type="transmembrane region" description="Helical" evidence="10">
    <location>
        <begin position="112"/>
        <end position="136"/>
    </location>
</feature>
<evidence type="ECO:0000256" key="6">
    <source>
        <dbReference type="ARBA" id="ARBA00023053"/>
    </source>
</evidence>
<dbReference type="PANTHER" id="PTHR10110">
    <property type="entry name" value="SODIUM/HYDROGEN EXCHANGER"/>
    <property type="match status" value="1"/>
</dbReference>
<keyword evidence="9 10" id="KW-0739">Sodium transport</keyword>
<feature type="transmembrane region" description="Helical" evidence="10">
    <location>
        <begin position="364"/>
        <end position="388"/>
    </location>
</feature>
<dbReference type="InterPro" id="IPR018422">
    <property type="entry name" value="Cation/H_exchanger_CPA1"/>
</dbReference>
<dbReference type="AlphaFoldDB" id="A0A212IUF1"/>
<evidence type="ECO:0000256" key="9">
    <source>
        <dbReference type="ARBA" id="ARBA00023201"/>
    </source>
</evidence>
<dbReference type="InterPro" id="IPR004705">
    <property type="entry name" value="Cation/H_exchanger_CPA1_bac"/>
</dbReference>
<accession>A0A212IUF1</accession>
<evidence type="ECO:0000256" key="4">
    <source>
        <dbReference type="ARBA" id="ARBA00022692"/>
    </source>
</evidence>
<proteinExistence type="inferred from homology"/>
<evidence type="ECO:0000313" key="12">
    <source>
        <dbReference type="EMBL" id="SBV90846.1"/>
    </source>
</evidence>
<keyword evidence="8 10" id="KW-0472">Membrane</keyword>
<feature type="transmembrane region" description="Helical" evidence="10">
    <location>
        <begin position="6"/>
        <end position="23"/>
    </location>
</feature>
<dbReference type="EMBL" id="FLUM01000001">
    <property type="protein sequence ID" value="SBV90846.1"/>
    <property type="molecule type" value="Genomic_DNA"/>
</dbReference>
<feature type="transmembrane region" description="Helical" evidence="10">
    <location>
        <begin position="85"/>
        <end position="106"/>
    </location>
</feature>
<comment type="subcellular location">
    <subcellularLocation>
        <location evidence="1 10">Cell membrane</location>
        <topology evidence="1 10">Multi-pass membrane protein</topology>
    </subcellularLocation>
</comment>
<name>A0A212IUF1_9BACT</name>
<keyword evidence="7 10" id="KW-0406">Ion transport</keyword>
<keyword evidence="5 10" id="KW-1133">Transmembrane helix</keyword>
<feature type="transmembrane region" description="Helical" evidence="10">
    <location>
        <begin position="157"/>
        <end position="176"/>
    </location>
</feature>